<sequence length="402" mass="44640">MNSNKRVLALALALAMSIPTATLAQSSKELSAEKNKKMNERSELNTQMNAQKQNINRAETEKKAVTGEIDTLDGKIAGTSAKIGKLEKEIDRLNVDIANNEQKLNEAKLNLQENIDMFRLRIREMYKKGNVEYLQVILNSRDIEELLRNNQVVSSIAEADRELIEYIKQQIKTIEEVERSLKEDRAKVETNRISLESEKASYEAAVEAKNAYMKELESNIDLYSKEYEKAEASWANLDKEIARLQKEIQTQKQKELARSMPKRTNVSVDSAPRSGANYTWPVPGYYGISSPYGYRTHPILGYRKFHSGVDIPAPTGTPVVAAKSGVVIMATCMSGYGNVVMIDHGDTVTVYAHNSAFNVSAGQQVSAGDVVCFIGSTGLSTGPHLHFEVRVNGSTVNPLGYI</sequence>
<keyword evidence="1 3" id="KW-0732">Signal</keyword>
<evidence type="ECO:0000256" key="1">
    <source>
        <dbReference type="ARBA" id="ARBA00022729"/>
    </source>
</evidence>
<comment type="caution">
    <text evidence="6">The sequence shown here is derived from an EMBL/GenBank/DDBJ whole genome shotgun (WGS) entry which is preliminary data.</text>
</comment>
<evidence type="ECO:0000256" key="2">
    <source>
        <dbReference type="SAM" id="Coils"/>
    </source>
</evidence>
<proteinExistence type="predicted"/>
<accession>A0ABV2J913</accession>
<protein>
    <submittedName>
        <fullName evidence="6">Murein DD-endopeptidase MepM/ murein hydrolase activator NlpD</fullName>
    </submittedName>
</protein>
<dbReference type="InterPro" id="IPR016047">
    <property type="entry name" value="M23ase_b-sheet_dom"/>
</dbReference>
<keyword evidence="7" id="KW-1185">Reference proteome</keyword>
<dbReference type="EMBL" id="JBEPMA010000003">
    <property type="protein sequence ID" value="MET3617243.1"/>
    <property type="molecule type" value="Genomic_DNA"/>
</dbReference>
<dbReference type="CDD" id="cd12797">
    <property type="entry name" value="M23_peptidase"/>
    <property type="match status" value="1"/>
</dbReference>
<dbReference type="Pfam" id="PF01551">
    <property type="entry name" value="Peptidase_M23"/>
    <property type="match status" value="1"/>
</dbReference>
<feature type="domain" description="Peptidoglycan hydrolase PcsB coiled-coil" evidence="5">
    <location>
        <begin position="116"/>
        <end position="176"/>
    </location>
</feature>
<organism evidence="6 7">
    <name type="scientific">Peptoniphilus olsenii</name>
    <dbReference type="NCBI Taxonomy" id="411570"/>
    <lineage>
        <taxon>Bacteria</taxon>
        <taxon>Bacillati</taxon>
        <taxon>Bacillota</taxon>
        <taxon>Tissierellia</taxon>
        <taxon>Tissierellales</taxon>
        <taxon>Peptoniphilaceae</taxon>
        <taxon>Peptoniphilus</taxon>
    </lineage>
</organism>
<feature type="coiled-coil region" evidence="2">
    <location>
        <begin position="27"/>
        <end position="117"/>
    </location>
</feature>
<evidence type="ECO:0000259" key="5">
    <source>
        <dbReference type="Pfam" id="PF24568"/>
    </source>
</evidence>
<dbReference type="InterPro" id="IPR050570">
    <property type="entry name" value="Cell_wall_metabolism_enzyme"/>
</dbReference>
<dbReference type="PANTHER" id="PTHR21666">
    <property type="entry name" value="PEPTIDASE-RELATED"/>
    <property type="match status" value="1"/>
</dbReference>
<dbReference type="InterPro" id="IPR057309">
    <property type="entry name" value="PcsB_CC"/>
</dbReference>
<dbReference type="Proteomes" id="UP001549162">
    <property type="component" value="Unassembled WGS sequence"/>
</dbReference>
<evidence type="ECO:0000313" key="7">
    <source>
        <dbReference type="Proteomes" id="UP001549162"/>
    </source>
</evidence>
<dbReference type="Gene3D" id="6.10.250.3150">
    <property type="match status" value="1"/>
</dbReference>
<keyword evidence="6" id="KW-0378">Hydrolase</keyword>
<dbReference type="Pfam" id="PF24568">
    <property type="entry name" value="CC_PcsB"/>
    <property type="match status" value="1"/>
</dbReference>
<dbReference type="RefSeq" id="WP_354367495.1">
    <property type="nucleotide sequence ID" value="NZ_JBEPMA010000003.1"/>
</dbReference>
<evidence type="ECO:0000313" key="6">
    <source>
        <dbReference type="EMBL" id="MET3617243.1"/>
    </source>
</evidence>
<name>A0ABV2J913_9FIRM</name>
<dbReference type="GO" id="GO:0016787">
    <property type="term" value="F:hydrolase activity"/>
    <property type="evidence" value="ECO:0007669"/>
    <property type="project" value="UniProtKB-KW"/>
</dbReference>
<keyword evidence="2" id="KW-0175">Coiled coil</keyword>
<reference evidence="6 7" key="1">
    <citation type="submission" date="2024-06" db="EMBL/GenBank/DDBJ databases">
        <title>Genomic Encyclopedia of Type Strains, Phase IV (KMG-IV): sequencing the most valuable type-strain genomes for metagenomic binning, comparative biology and taxonomic classification.</title>
        <authorList>
            <person name="Goeker M."/>
        </authorList>
    </citation>
    <scope>NUCLEOTIDE SEQUENCE [LARGE SCALE GENOMIC DNA]</scope>
    <source>
        <strain evidence="6 7">DSM 21460</strain>
    </source>
</reference>
<dbReference type="PANTHER" id="PTHR21666:SF270">
    <property type="entry name" value="MUREIN HYDROLASE ACTIVATOR ENVC"/>
    <property type="match status" value="1"/>
</dbReference>
<dbReference type="InterPro" id="IPR011055">
    <property type="entry name" value="Dup_hybrid_motif"/>
</dbReference>
<dbReference type="Gene3D" id="2.70.70.10">
    <property type="entry name" value="Glucose Permease (Domain IIA)"/>
    <property type="match status" value="1"/>
</dbReference>
<feature type="coiled-coil region" evidence="2">
    <location>
        <begin position="167"/>
        <end position="254"/>
    </location>
</feature>
<evidence type="ECO:0000256" key="3">
    <source>
        <dbReference type="SAM" id="SignalP"/>
    </source>
</evidence>
<feature type="chain" id="PRO_5046318183" evidence="3">
    <location>
        <begin position="25"/>
        <end position="402"/>
    </location>
</feature>
<dbReference type="SUPFAM" id="SSF51261">
    <property type="entry name" value="Duplicated hybrid motif"/>
    <property type="match status" value="1"/>
</dbReference>
<feature type="domain" description="M23ase beta-sheet core" evidence="4">
    <location>
        <begin position="304"/>
        <end position="398"/>
    </location>
</feature>
<gene>
    <name evidence="6" type="ORF">ABID14_000871</name>
</gene>
<evidence type="ECO:0000259" key="4">
    <source>
        <dbReference type="Pfam" id="PF01551"/>
    </source>
</evidence>
<feature type="signal peptide" evidence="3">
    <location>
        <begin position="1"/>
        <end position="24"/>
    </location>
</feature>